<dbReference type="PROSITE" id="PS50891">
    <property type="entry name" value="LOB"/>
    <property type="match status" value="1"/>
</dbReference>
<dbReference type="PANTHER" id="PTHR31301">
    <property type="entry name" value="LOB DOMAIN-CONTAINING PROTEIN 4-RELATED"/>
    <property type="match status" value="1"/>
</dbReference>
<proteinExistence type="inferred from homology"/>
<dbReference type="PANTHER" id="PTHR31301:SF186">
    <property type="entry name" value="OS09G0364100 PROTEIN"/>
    <property type="match status" value="1"/>
</dbReference>
<dbReference type="InterPro" id="IPR004883">
    <property type="entry name" value="LOB"/>
</dbReference>
<dbReference type="Proteomes" id="UP000245207">
    <property type="component" value="Unassembled WGS sequence"/>
</dbReference>
<feature type="domain" description="LOB" evidence="2">
    <location>
        <begin position="6"/>
        <end position="108"/>
    </location>
</feature>
<name>A0A2U1NI37_ARTAN</name>
<comment type="similarity">
    <text evidence="1">Belongs to the LOB domain-containing protein family.</text>
</comment>
<dbReference type="STRING" id="35608.A0A2U1NI37"/>
<evidence type="ECO:0000313" key="3">
    <source>
        <dbReference type="EMBL" id="PWA73141.1"/>
    </source>
</evidence>
<comment type="caution">
    <text evidence="3">The sequence shown here is derived from an EMBL/GenBank/DDBJ whole genome shotgun (WGS) entry which is preliminary data.</text>
</comment>
<evidence type="ECO:0000259" key="2">
    <source>
        <dbReference type="PROSITE" id="PS50891"/>
    </source>
</evidence>
<accession>A0A2U1NI37</accession>
<dbReference type="OrthoDB" id="1893065at2759"/>
<protein>
    <recommendedName>
        <fullName evidence="2">LOB domain-containing protein</fullName>
    </recommendedName>
</protein>
<evidence type="ECO:0000313" key="4">
    <source>
        <dbReference type="Proteomes" id="UP000245207"/>
    </source>
</evidence>
<dbReference type="EMBL" id="PKPP01002783">
    <property type="protein sequence ID" value="PWA73141.1"/>
    <property type="molecule type" value="Genomic_DNA"/>
</dbReference>
<evidence type="ECO:0000256" key="1">
    <source>
        <dbReference type="ARBA" id="ARBA00005474"/>
    </source>
</evidence>
<keyword evidence="4" id="KW-1185">Reference proteome</keyword>
<sequence length="112" mass="13145">MRHRGIACAVCNFQRKKCPQDCILEPYFPQDHPQQFQNAHNLFGVKNMLKTLQNLDDQEKKDEAMRNMIYEANVRAKDPVGGCYRIVLELEKQIKMAKRELACSILITRMLY</sequence>
<dbReference type="Pfam" id="PF03195">
    <property type="entry name" value="LOB"/>
    <property type="match status" value="1"/>
</dbReference>
<dbReference type="AlphaFoldDB" id="A0A2U1NI37"/>
<reference evidence="3 4" key="1">
    <citation type="journal article" date="2018" name="Mol. Plant">
        <title>The genome of Artemisia annua provides insight into the evolution of Asteraceae family and artemisinin biosynthesis.</title>
        <authorList>
            <person name="Shen Q."/>
            <person name="Zhang L."/>
            <person name="Liao Z."/>
            <person name="Wang S."/>
            <person name="Yan T."/>
            <person name="Shi P."/>
            <person name="Liu M."/>
            <person name="Fu X."/>
            <person name="Pan Q."/>
            <person name="Wang Y."/>
            <person name="Lv Z."/>
            <person name="Lu X."/>
            <person name="Zhang F."/>
            <person name="Jiang W."/>
            <person name="Ma Y."/>
            <person name="Chen M."/>
            <person name="Hao X."/>
            <person name="Li L."/>
            <person name="Tang Y."/>
            <person name="Lv G."/>
            <person name="Zhou Y."/>
            <person name="Sun X."/>
            <person name="Brodelius P.E."/>
            <person name="Rose J.K.C."/>
            <person name="Tang K."/>
        </authorList>
    </citation>
    <scope>NUCLEOTIDE SEQUENCE [LARGE SCALE GENOMIC DNA]</scope>
    <source>
        <strain evidence="4">cv. Huhao1</strain>
        <tissue evidence="3">Leaf</tissue>
    </source>
</reference>
<gene>
    <name evidence="3" type="ORF">CTI12_AA263100</name>
</gene>
<organism evidence="3 4">
    <name type="scientific">Artemisia annua</name>
    <name type="common">Sweet wormwood</name>
    <dbReference type="NCBI Taxonomy" id="35608"/>
    <lineage>
        <taxon>Eukaryota</taxon>
        <taxon>Viridiplantae</taxon>
        <taxon>Streptophyta</taxon>
        <taxon>Embryophyta</taxon>
        <taxon>Tracheophyta</taxon>
        <taxon>Spermatophyta</taxon>
        <taxon>Magnoliopsida</taxon>
        <taxon>eudicotyledons</taxon>
        <taxon>Gunneridae</taxon>
        <taxon>Pentapetalae</taxon>
        <taxon>asterids</taxon>
        <taxon>campanulids</taxon>
        <taxon>Asterales</taxon>
        <taxon>Asteraceae</taxon>
        <taxon>Asteroideae</taxon>
        <taxon>Anthemideae</taxon>
        <taxon>Artemisiinae</taxon>
        <taxon>Artemisia</taxon>
    </lineage>
</organism>